<evidence type="ECO:0000256" key="8">
    <source>
        <dbReference type="PIRSR" id="PIRSR602403-1"/>
    </source>
</evidence>
<keyword evidence="7 9" id="KW-0503">Monooxygenase</keyword>
<evidence type="ECO:0000256" key="2">
    <source>
        <dbReference type="ARBA" id="ARBA00010617"/>
    </source>
</evidence>
<evidence type="ECO:0000256" key="1">
    <source>
        <dbReference type="ARBA" id="ARBA00001971"/>
    </source>
</evidence>
<dbReference type="PROSITE" id="PS00086">
    <property type="entry name" value="CYTOCHROME_P450"/>
    <property type="match status" value="1"/>
</dbReference>
<evidence type="ECO:0000256" key="9">
    <source>
        <dbReference type="RuleBase" id="RU000461"/>
    </source>
</evidence>
<dbReference type="InterPro" id="IPR050479">
    <property type="entry name" value="CYP11_CYP27_families"/>
</dbReference>
<dbReference type="Pfam" id="PF00067">
    <property type="entry name" value="p450"/>
    <property type="match status" value="1"/>
</dbReference>
<dbReference type="InterPro" id="IPR002403">
    <property type="entry name" value="Cyt_P450_E_grp-IV"/>
</dbReference>
<evidence type="ECO:0000256" key="4">
    <source>
        <dbReference type="ARBA" id="ARBA00022723"/>
    </source>
</evidence>
<dbReference type="PRINTS" id="PR00465">
    <property type="entry name" value="EP450IV"/>
</dbReference>
<keyword evidence="3 8" id="KW-0349">Heme</keyword>
<accession>A0A3S0ZJL3</accession>
<comment type="similarity">
    <text evidence="2 9">Belongs to the cytochrome P450 family.</text>
</comment>
<name>A0A3S0ZJL3_ELYCH</name>
<dbReference type="GO" id="GO:0016705">
    <property type="term" value="F:oxidoreductase activity, acting on paired donors, with incorporation or reduction of molecular oxygen"/>
    <property type="evidence" value="ECO:0007669"/>
    <property type="project" value="InterPro"/>
</dbReference>
<comment type="cofactor">
    <cofactor evidence="1 8">
        <name>heme</name>
        <dbReference type="ChEBI" id="CHEBI:30413"/>
    </cofactor>
</comment>
<keyword evidence="6 8" id="KW-0408">Iron</keyword>
<dbReference type="OrthoDB" id="3945418at2759"/>
<keyword evidence="5 9" id="KW-0560">Oxidoreductase</keyword>
<dbReference type="PANTHER" id="PTHR24279">
    <property type="entry name" value="CYTOCHROME P450"/>
    <property type="match status" value="1"/>
</dbReference>
<evidence type="ECO:0000256" key="7">
    <source>
        <dbReference type="ARBA" id="ARBA00023033"/>
    </source>
</evidence>
<keyword evidence="4 8" id="KW-0479">Metal-binding</keyword>
<organism evidence="10 11">
    <name type="scientific">Elysia chlorotica</name>
    <name type="common">Eastern emerald elysia</name>
    <name type="synonym">Sea slug</name>
    <dbReference type="NCBI Taxonomy" id="188477"/>
    <lineage>
        <taxon>Eukaryota</taxon>
        <taxon>Metazoa</taxon>
        <taxon>Spiralia</taxon>
        <taxon>Lophotrochozoa</taxon>
        <taxon>Mollusca</taxon>
        <taxon>Gastropoda</taxon>
        <taxon>Heterobranchia</taxon>
        <taxon>Euthyneura</taxon>
        <taxon>Panpulmonata</taxon>
        <taxon>Sacoglossa</taxon>
        <taxon>Placobranchoidea</taxon>
        <taxon>Plakobranchidae</taxon>
        <taxon>Elysia</taxon>
    </lineage>
</organism>
<evidence type="ECO:0000256" key="6">
    <source>
        <dbReference type="ARBA" id="ARBA00023004"/>
    </source>
</evidence>
<dbReference type="SUPFAM" id="SSF48264">
    <property type="entry name" value="Cytochrome P450"/>
    <property type="match status" value="1"/>
</dbReference>
<dbReference type="PANTHER" id="PTHR24279:SF120">
    <property type="entry name" value="CYTOCHROME P450"/>
    <property type="match status" value="1"/>
</dbReference>
<dbReference type="EMBL" id="RQTK01000675">
    <property type="protein sequence ID" value="RUS76286.1"/>
    <property type="molecule type" value="Genomic_DNA"/>
</dbReference>
<reference evidence="10 11" key="1">
    <citation type="submission" date="2019-01" db="EMBL/GenBank/DDBJ databases">
        <title>A draft genome assembly of the solar-powered sea slug Elysia chlorotica.</title>
        <authorList>
            <person name="Cai H."/>
            <person name="Li Q."/>
            <person name="Fang X."/>
            <person name="Li J."/>
            <person name="Curtis N.E."/>
            <person name="Altenburger A."/>
            <person name="Shibata T."/>
            <person name="Feng M."/>
            <person name="Maeda T."/>
            <person name="Schwartz J.A."/>
            <person name="Shigenobu S."/>
            <person name="Lundholm N."/>
            <person name="Nishiyama T."/>
            <person name="Yang H."/>
            <person name="Hasebe M."/>
            <person name="Li S."/>
            <person name="Pierce S.K."/>
            <person name="Wang J."/>
        </authorList>
    </citation>
    <scope>NUCLEOTIDE SEQUENCE [LARGE SCALE GENOMIC DNA]</scope>
    <source>
        <strain evidence="10">EC2010</strain>
        <tissue evidence="10">Whole organism of an adult</tissue>
    </source>
</reference>
<keyword evidence="11" id="KW-1185">Reference proteome</keyword>
<evidence type="ECO:0008006" key="12">
    <source>
        <dbReference type="Google" id="ProtNLM"/>
    </source>
</evidence>
<proteinExistence type="inferred from homology"/>
<protein>
    <recommendedName>
        <fullName evidence="12">Cytochrome P450</fullName>
    </recommendedName>
</protein>
<dbReference type="Gene3D" id="1.10.630.10">
    <property type="entry name" value="Cytochrome P450"/>
    <property type="match status" value="1"/>
</dbReference>
<dbReference type="PRINTS" id="PR00385">
    <property type="entry name" value="P450"/>
</dbReference>
<evidence type="ECO:0000313" key="10">
    <source>
        <dbReference type="EMBL" id="RUS76286.1"/>
    </source>
</evidence>
<dbReference type="InterPro" id="IPR017972">
    <property type="entry name" value="Cyt_P450_CS"/>
</dbReference>
<dbReference type="GO" id="GO:0004497">
    <property type="term" value="F:monooxygenase activity"/>
    <property type="evidence" value="ECO:0007669"/>
    <property type="project" value="UniProtKB-KW"/>
</dbReference>
<gene>
    <name evidence="10" type="ORF">EGW08_015958</name>
</gene>
<dbReference type="Proteomes" id="UP000271974">
    <property type="component" value="Unassembled WGS sequence"/>
</dbReference>
<dbReference type="GO" id="GO:0005506">
    <property type="term" value="F:iron ion binding"/>
    <property type="evidence" value="ECO:0007669"/>
    <property type="project" value="InterPro"/>
</dbReference>
<sequence length="524" mass="59991">MLTRGSILACASQIFARHYPQVCMKSTAVNDLDKTQTPVSASCSDYDNCLPFSKIPGPRGLPWFGKWLEYKLDYSKVHRRDKILKKLQSEYGDIVKETIAGRHIVHLFHPDYIKLVYESEGKYPVVPPILESVAMYRQNNDLTPGLGNSNGEVWYKLRAAVQYILLRPRKAMDFLPGQNKVAADFMDKLDGLIAENGEVPDLNHWILRWGLESAANNCFDIRMGYFKTKEGLQLGDKIIQANSDVFDLATKLYFSLPVYRIIPTPSLKKLFDQEDFINGEACKYLDDALERYKKAVESGTLTEDRFLFLTHMLQSEQVSDKDLRTIILSILTDTLSTTSQILLNNLYNLATNPEKQEIAAEESRSLLSSSGELTSAAFNSSTYIRACIKESFRLHPVGLDILRLSPCNLAIGGYQVPEGSYLCLNNYVHSLDPKVIPNAEAYIPERWLRESDRDKINPYLLTPFSLGTRMCVGRRFAEQELVLMLAKILTRYRLEWHYGKMHQRFRMLLIPDQEVKVKFIRREA</sequence>
<dbReference type="InterPro" id="IPR001128">
    <property type="entry name" value="Cyt_P450"/>
</dbReference>
<evidence type="ECO:0000313" key="11">
    <source>
        <dbReference type="Proteomes" id="UP000271974"/>
    </source>
</evidence>
<dbReference type="CDD" id="cd11054">
    <property type="entry name" value="CYP24A1-like"/>
    <property type="match status" value="1"/>
</dbReference>
<evidence type="ECO:0000256" key="3">
    <source>
        <dbReference type="ARBA" id="ARBA00022617"/>
    </source>
</evidence>
<dbReference type="AlphaFoldDB" id="A0A3S0ZJL3"/>
<evidence type="ECO:0000256" key="5">
    <source>
        <dbReference type="ARBA" id="ARBA00023002"/>
    </source>
</evidence>
<dbReference type="STRING" id="188477.A0A3S0ZJL3"/>
<dbReference type="InterPro" id="IPR036396">
    <property type="entry name" value="Cyt_P450_sf"/>
</dbReference>
<comment type="caution">
    <text evidence="10">The sequence shown here is derived from an EMBL/GenBank/DDBJ whole genome shotgun (WGS) entry which is preliminary data.</text>
</comment>
<feature type="binding site" description="axial binding residue" evidence="8">
    <location>
        <position position="471"/>
    </location>
    <ligand>
        <name>heme</name>
        <dbReference type="ChEBI" id="CHEBI:30413"/>
    </ligand>
    <ligandPart>
        <name>Fe</name>
        <dbReference type="ChEBI" id="CHEBI:18248"/>
    </ligandPart>
</feature>
<dbReference type="GO" id="GO:0020037">
    <property type="term" value="F:heme binding"/>
    <property type="evidence" value="ECO:0007669"/>
    <property type="project" value="InterPro"/>
</dbReference>